<evidence type="ECO:0000313" key="1">
    <source>
        <dbReference type="EMBL" id="KKL95248.1"/>
    </source>
</evidence>
<organism evidence="1">
    <name type="scientific">marine sediment metagenome</name>
    <dbReference type="NCBI Taxonomy" id="412755"/>
    <lineage>
        <taxon>unclassified sequences</taxon>
        <taxon>metagenomes</taxon>
        <taxon>ecological metagenomes</taxon>
    </lineage>
</organism>
<comment type="caution">
    <text evidence="1">The sequence shown here is derived from an EMBL/GenBank/DDBJ whole genome shotgun (WGS) entry which is preliminary data.</text>
</comment>
<dbReference type="EMBL" id="LAZR01018724">
    <property type="protein sequence ID" value="KKL95248.1"/>
    <property type="molecule type" value="Genomic_DNA"/>
</dbReference>
<dbReference type="AlphaFoldDB" id="A0A0F9G989"/>
<gene>
    <name evidence="1" type="ORF">LCGC14_1856540</name>
</gene>
<protein>
    <submittedName>
        <fullName evidence="1">Uncharacterized protein</fullName>
    </submittedName>
</protein>
<name>A0A0F9G989_9ZZZZ</name>
<reference evidence="1" key="1">
    <citation type="journal article" date="2015" name="Nature">
        <title>Complex archaea that bridge the gap between prokaryotes and eukaryotes.</title>
        <authorList>
            <person name="Spang A."/>
            <person name="Saw J.H."/>
            <person name="Jorgensen S.L."/>
            <person name="Zaremba-Niedzwiedzka K."/>
            <person name="Martijn J."/>
            <person name="Lind A.E."/>
            <person name="van Eijk R."/>
            <person name="Schleper C."/>
            <person name="Guy L."/>
            <person name="Ettema T.J."/>
        </authorList>
    </citation>
    <scope>NUCLEOTIDE SEQUENCE</scope>
</reference>
<sequence length="67" mass="7872">MKYKETIDETPNEGSDVAFILRWGDHREISGTYTADGDFKTNNKIYEGSFDVVRWRYVNVQTSFRLC</sequence>
<accession>A0A0F9G989</accession>
<proteinExistence type="predicted"/>